<dbReference type="AlphaFoldDB" id="G0PG57"/>
<feature type="domain" description="C2H2-type" evidence="2">
    <location>
        <begin position="73"/>
        <end position="103"/>
    </location>
</feature>
<evidence type="ECO:0000313" key="3">
    <source>
        <dbReference type="EMBL" id="EGT54786.1"/>
    </source>
</evidence>
<evidence type="ECO:0000313" key="4">
    <source>
        <dbReference type="Proteomes" id="UP000008068"/>
    </source>
</evidence>
<dbReference type="Proteomes" id="UP000008068">
    <property type="component" value="Unassembled WGS sequence"/>
</dbReference>
<sequence>MFEGIFLSKFVPSFSRNGAPPPTDHDDAGPVPDSKKYILYECRVCRKTIKLTTRDGKQKAVDHAIGHRNMFYYNCRVHECGAKYRKCHQIKYHHRKFHNSKKEVSLLLDGRGLRAIVEKSFGSKIMRCLCTQFTQKTKSKDKLLVSAMNKVWY</sequence>
<dbReference type="HOGENOM" id="CLU_1714909_0_0_1"/>
<keyword evidence="4" id="KW-1185">Reference proteome</keyword>
<gene>
    <name evidence="3" type="ORF">CAEBREN_02867</name>
</gene>
<reference evidence="4" key="1">
    <citation type="submission" date="2011-07" db="EMBL/GenBank/DDBJ databases">
        <authorList>
            <consortium name="Caenorhabditis brenneri Sequencing and Analysis Consortium"/>
            <person name="Wilson R.K."/>
        </authorList>
    </citation>
    <scope>NUCLEOTIDE SEQUENCE [LARGE SCALE GENOMIC DNA]</scope>
    <source>
        <strain evidence="4">PB2801</strain>
    </source>
</reference>
<name>G0PG57_CAEBE</name>
<keyword evidence="1" id="KW-0862">Zinc</keyword>
<evidence type="ECO:0000256" key="1">
    <source>
        <dbReference type="PROSITE-ProRule" id="PRU00042"/>
    </source>
</evidence>
<dbReference type="PROSITE" id="PS00028">
    <property type="entry name" value="ZINC_FINGER_C2H2_1"/>
    <property type="match status" value="1"/>
</dbReference>
<evidence type="ECO:0000259" key="2">
    <source>
        <dbReference type="PROSITE" id="PS50157"/>
    </source>
</evidence>
<accession>G0PG57</accession>
<organism evidence="4">
    <name type="scientific">Caenorhabditis brenneri</name>
    <name type="common">Nematode worm</name>
    <dbReference type="NCBI Taxonomy" id="135651"/>
    <lineage>
        <taxon>Eukaryota</taxon>
        <taxon>Metazoa</taxon>
        <taxon>Ecdysozoa</taxon>
        <taxon>Nematoda</taxon>
        <taxon>Chromadorea</taxon>
        <taxon>Rhabditida</taxon>
        <taxon>Rhabditina</taxon>
        <taxon>Rhabditomorpha</taxon>
        <taxon>Rhabditoidea</taxon>
        <taxon>Rhabditidae</taxon>
        <taxon>Peloderinae</taxon>
        <taxon>Caenorhabditis</taxon>
    </lineage>
</organism>
<dbReference type="EMBL" id="GL380400">
    <property type="protein sequence ID" value="EGT54786.1"/>
    <property type="molecule type" value="Genomic_DNA"/>
</dbReference>
<dbReference type="InParanoid" id="G0PG57"/>
<proteinExistence type="predicted"/>
<protein>
    <recommendedName>
        <fullName evidence="2">C2H2-type domain-containing protein</fullName>
    </recommendedName>
</protein>
<dbReference type="InterPro" id="IPR013087">
    <property type="entry name" value="Znf_C2H2_type"/>
</dbReference>
<keyword evidence="1" id="KW-0863">Zinc-finger</keyword>
<dbReference type="GO" id="GO:0008270">
    <property type="term" value="F:zinc ion binding"/>
    <property type="evidence" value="ECO:0007669"/>
    <property type="project" value="UniProtKB-KW"/>
</dbReference>
<dbReference type="PROSITE" id="PS50157">
    <property type="entry name" value="ZINC_FINGER_C2H2_2"/>
    <property type="match status" value="1"/>
</dbReference>
<keyword evidence="1" id="KW-0479">Metal-binding</keyword>